<sequence>MLSTRPATPFPASPVLVEEKKELPTVDNTHNTPPPKTRIPSRLPSISTPRGASFRSMSERRSNERPTFEHSCGPVPAIFRNKRIDMNRLKNVDLDEAFGPSKRRSISGTSQTFAGFVDRGSSIMSASRLQPTDLIHKRLSCSVNGR</sequence>
<evidence type="ECO:0000256" key="1">
    <source>
        <dbReference type="SAM" id="MobiDB-lite"/>
    </source>
</evidence>
<reference evidence="3 4" key="3">
    <citation type="journal article" date="2017" name="G3 (Bethesda)">
        <title>Comparative analysis highlights variable genome content of wheat rusts and divergence of the mating loci.</title>
        <authorList>
            <person name="Cuomo C.A."/>
            <person name="Bakkeren G."/>
            <person name="Khalil H.B."/>
            <person name="Panwar V."/>
            <person name="Joly D."/>
            <person name="Linning R."/>
            <person name="Sakthikumar S."/>
            <person name="Song X."/>
            <person name="Adiconis X."/>
            <person name="Fan L."/>
            <person name="Goldberg J.M."/>
            <person name="Levin J.Z."/>
            <person name="Young S."/>
            <person name="Zeng Q."/>
            <person name="Anikster Y."/>
            <person name="Bruce M."/>
            <person name="Wang M."/>
            <person name="Yin C."/>
            <person name="McCallum B."/>
            <person name="Szabo L.J."/>
            <person name="Hulbert S."/>
            <person name="Chen X."/>
            <person name="Fellers J.P."/>
        </authorList>
    </citation>
    <scope>NUCLEOTIDE SEQUENCE</scope>
    <source>
        <strain evidence="3">isolate 1-1 / race 1 (BBBD)</strain>
        <strain evidence="4">Isolate 1-1 / race 1 (BBBD)</strain>
    </source>
</reference>
<keyword evidence="4" id="KW-1185">Reference proteome</keyword>
<dbReference type="VEuPathDB" id="FungiDB:PTTG_00054"/>
<dbReference type="EMBL" id="ADAS02000095">
    <property type="protein sequence ID" value="OAV90715.1"/>
    <property type="molecule type" value="Genomic_DNA"/>
</dbReference>
<accession>A0A0C4EH38</accession>
<proteinExistence type="predicted"/>
<dbReference type="Proteomes" id="UP000005240">
    <property type="component" value="Unassembled WGS sequence"/>
</dbReference>
<evidence type="ECO:0000313" key="3">
    <source>
        <dbReference type="EnsemblFungi" id="PTTG_00054-t43_1-p1"/>
    </source>
</evidence>
<dbReference type="AlphaFoldDB" id="A0A0C4EH38"/>
<name>A0A0C4EH38_PUCT1</name>
<dbReference type="OMA" id="VDNTHNT"/>
<evidence type="ECO:0000313" key="2">
    <source>
        <dbReference type="EMBL" id="OAV90715.1"/>
    </source>
</evidence>
<organism evidence="2">
    <name type="scientific">Puccinia triticina (isolate 1-1 / race 1 (BBBD))</name>
    <name type="common">Brown leaf rust fungus</name>
    <dbReference type="NCBI Taxonomy" id="630390"/>
    <lineage>
        <taxon>Eukaryota</taxon>
        <taxon>Fungi</taxon>
        <taxon>Dikarya</taxon>
        <taxon>Basidiomycota</taxon>
        <taxon>Pucciniomycotina</taxon>
        <taxon>Pucciniomycetes</taxon>
        <taxon>Pucciniales</taxon>
        <taxon>Pucciniaceae</taxon>
        <taxon>Puccinia</taxon>
    </lineage>
</organism>
<dbReference type="EnsemblFungi" id="PTTG_00054-t43_1">
    <property type="protein sequence ID" value="PTTG_00054-t43_1-p1"/>
    <property type="gene ID" value="PTTG_00054"/>
</dbReference>
<gene>
    <name evidence="2" type="ORF">PTTG_00054</name>
</gene>
<reference evidence="2" key="2">
    <citation type="submission" date="2016-05" db="EMBL/GenBank/DDBJ databases">
        <title>Comparative analysis highlights variable genome content of wheat rusts and divergence of the mating loci.</title>
        <authorList>
            <person name="Cuomo C.A."/>
            <person name="Bakkeren G."/>
            <person name="Szabo L."/>
            <person name="Khalil H."/>
            <person name="Joly D."/>
            <person name="Goldberg J."/>
            <person name="Young S."/>
            <person name="Zeng Q."/>
            <person name="Fellers J."/>
        </authorList>
    </citation>
    <scope>NUCLEOTIDE SEQUENCE [LARGE SCALE GENOMIC DNA]</scope>
    <source>
        <strain evidence="2">1-1 BBBD Race 1</strain>
    </source>
</reference>
<protein>
    <submittedName>
        <fullName evidence="2 3">Uncharacterized protein</fullName>
    </submittedName>
</protein>
<reference evidence="2" key="1">
    <citation type="submission" date="2009-11" db="EMBL/GenBank/DDBJ databases">
        <authorList>
            <consortium name="The Broad Institute Genome Sequencing Platform"/>
            <person name="Ward D."/>
            <person name="Feldgarden M."/>
            <person name="Earl A."/>
            <person name="Young S.K."/>
            <person name="Zeng Q."/>
            <person name="Koehrsen M."/>
            <person name="Alvarado L."/>
            <person name="Berlin A."/>
            <person name="Bochicchio J."/>
            <person name="Borenstein D."/>
            <person name="Chapman S.B."/>
            <person name="Chen Z."/>
            <person name="Engels R."/>
            <person name="Freedman E."/>
            <person name="Gellesch M."/>
            <person name="Goldberg J."/>
            <person name="Griggs A."/>
            <person name="Gujja S."/>
            <person name="Heilman E."/>
            <person name="Heiman D."/>
            <person name="Hepburn T."/>
            <person name="Howarth C."/>
            <person name="Jen D."/>
            <person name="Larson L."/>
            <person name="Lewis B."/>
            <person name="Mehta T."/>
            <person name="Park D."/>
            <person name="Pearson M."/>
            <person name="Roberts A."/>
            <person name="Saif S."/>
            <person name="Shea T."/>
            <person name="Shenoy N."/>
            <person name="Sisk P."/>
            <person name="Stolte C."/>
            <person name="Sykes S."/>
            <person name="Thomson T."/>
            <person name="Walk T."/>
            <person name="White J."/>
            <person name="Yandava C."/>
            <person name="Izard J."/>
            <person name="Baranova O.V."/>
            <person name="Blanton J.M."/>
            <person name="Tanner A.C."/>
            <person name="Dewhirst F.E."/>
            <person name="Haas B."/>
            <person name="Nusbaum C."/>
            <person name="Birren B."/>
        </authorList>
    </citation>
    <scope>NUCLEOTIDE SEQUENCE [LARGE SCALE GENOMIC DNA]</scope>
    <source>
        <strain evidence="2">1-1 BBBD Race 1</strain>
    </source>
</reference>
<feature type="compositionally biased region" description="Basic and acidic residues" evidence="1">
    <location>
        <begin position="57"/>
        <end position="68"/>
    </location>
</feature>
<evidence type="ECO:0000313" key="4">
    <source>
        <dbReference type="Proteomes" id="UP000005240"/>
    </source>
</evidence>
<reference evidence="3" key="4">
    <citation type="submission" date="2025-05" db="UniProtKB">
        <authorList>
            <consortium name="EnsemblFungi"/>
        </authorList>
    </citation>
    <scope>IDENTIFICATION</scope>
    <source>
        <strain evidence="3">isolate 1-1 / race 1 (BBBD)</strain>
    </source>
</reference>
<feature type="region of interest" description="Disordered" evidence="1">
    <location>
        <begin position="1"/>
        <end position="71"/>
    </location>
</feature>
<dbReference type="OrthoDB" id="2500042at2759"/>